<feature type="region of interest" description="Disordered" evidence="5">
    <location>
        <begin position="1145"/>
        <end position="1164"/>
    </location>
</feature>
<dbReference type="Gene3D" id="1.10.443.10">
    <property type="entry name" value="Intergrase catalytic core"/>
    <property type="match status" value="1"/>
</dbReference>
<dbReference type="PANTHER" id="PTHR24171">
    <property type="entry name" value="ANKYRIN REPEAT DOMAIN-CONTAINING PROTEIN 39-RELATED"/>
    <property type="match status" value="1"/>
</dbReference>
<accession>A0ABP0I601</accession>
<dbReference type="Proteomes" id="UP001642464">
    <property type="component" value="Unassembled WGS sequence"/>
</dbReference>
<gene>
    <name evidence="6" type="ORF">SCF082_LOCUS5187</name>
</gene>
<evidence type="ECO:0000256" key="5">
    <source>
        <dbReference type="SAM" id="MobiDB-lite"/>
    </source>
</evidence>
<name>A0ABP0I601_9DINO</name>
<feature type="compositionally biased region" description="Basic and acidic residues" evidence="5">
    <location>
        <begin position="1155"/>
        <end position="1164"/>
    </location>
</feature>
<dbReference type="Gene3D" id="1.25.40.20">
    <property type="entry name" value="Ankyrin repeat-containing domain"/>
    <property type="match status" value="2"/>
</dbReference>
<feature type="repeat" description="ANK" evidence="4">
    <location>
        <begin position="172"/>
        <end position="204"/>
    </location>
</feature>
<dbReference type="EMBL" id="CAXAMM010002780">
    <property type="protein sequence ID" value="CAK8997371.1"/>
    <property type="molecule type" value="Genomic_DNA"/>
</dbReference>
<dbReference type="SUPFAM" id="SSF48403">
    <property type="entry name" value="Ankyrin repeat"/>
    <property type="match status" value="2"/>
</dbReference>
<evidence type="ECO:0000313" key="7">
    <source>
        <dbReference type="Proteomes" id="UP001642464"/>
    </source>
</evidence>
<evidence type="ECO:0000256" key="4">
    <source>
        <dbReference type="PROSITE-ProRule" id="PRU00023"/>
    </source>
</evidence>
<feature type="region of interest" description="Disordered" evidence="5">
    <location>
        <begin position="973"/>
        <end position="1007"/>
    </location>
</feature>
<keyword evidence="1" id="KW-0677">Repeat</keyword>
<protein>
    <submittedName>
        <fullName evidence="6">Ankyrin repeat domain-containing protein 2A (AtAKR2)</fullName>
    </submittedName>
</protein>
<dbReference type="SMART" id="SM00248">
    <property type="entry name" value="ANK"/>
    <property type="match status" value="3"/>
</dbReference>
<proteinExistence type="predicted"/>
<sequence>MATETLKISDGSSMEITRLPDLDDETWQEVKAYVEGNPETAKALQNFAKNPDAMRGWLQTQAIAEHYNSKLSHGDTPVQEKVKSLESDPELAPIFEDIKKNGMEAAMKYYQDEEIMLKISQKMGGLPSELSPVLQKIEDTAMTLHEAAKRGDLNAVKTFLDKKKPLDSQDFKGITALGYAIGANRIAVVKLLLDSRANPYSVDASGNSGLHYAAGYGRKELLDAWQTRSQSVLHGALVVAELDLGLRSGLGRGCPTGPLLPRSRLLLRGLHHFGPDILDLPAFAPHPAGELCACGCSGLSDCGSAVPAPPLGRVSRGSCMSREPDSDGDSLALEFGGLSIRISRTPDRRGTSEAASESSFTVVSSAAQVPQLGALASPARGTVDQAAAAWSEEWCQSLLEATTPEALEALDLSPVRHLLGRLRARTGTSGWTAAARLARALRAGLIARFKLDHEEGAFQASPDIPQANRCYLVLRAAPRKAAGWTEDYTTFLAAVRALGLTEEGLQALLGATGADGPFPGVFMLMDSRDDGMAVRAQGYLIRVRTGGFMVALPDQEEIAAFLHQHEVDGEGDEAAVVLYPVEVDMETPRGRALGPASLLLVDVIWPLAHLFMRANNLRTASLVDLIKFTVNDVVCRPKSTSLAAAAEHWVCSAMDEDTAADYATGHEDSQEPELLAPAGDGAAVTPERRRASAADLPPGVLFNAPSQKDVALETLKKLAGAAPMRLGEKRPVQILETLQQEETLGAVETNELGEGLQELESALTDPMQKMMLLQMKQLALLTQQAQPKGSDPLSSVLGGSETSGGASGIKGCLAREAYVKLAADLTKIAPVIQSNAAEELGLDPHQVGSGLMRDYLERRCPLGDNKILTQIGYLFAAGWEQGFKTNNPELMGFAAKGMLYVDQSAVDYGRSTLAWLLTALPEPQYSICQRNRQKASISPFSRLARASWVSANVAYMKDLDYLDTKIKSTNALGKNFQTGGKEEGEEADRPKRQPWRPKKKKGKEESTSGTAFLFQTLPLRGLMLLLMFLETKTLCLQAVVVALNWITLGHAHSPPECGRTGFPMSSQQHEMLERLEDLVDYFLSAPTAPLESLGRSGEKLAQLAKQAFLMHSPSRIDLSFGDIHSFLDFIQASFDPYTHKHRKASGHGYTAASHPGEDSCRKEEQPVRITSLGSTAKPVVADRIKWKLAPAFDPGPFLSDPIVRRAYVDPDVLRRPPDDWPKLARAKVHASREEVLRLASKWDALRACRLVPCSRVNPHEAVGIFAVPKDAEYDRLILNPTVINSRCYPYSAYTKTIAPGYLMALVRLDDHERLVVSSDDLCEFYYTFTVSQKRAKRNAIGVKFWGRELEHLQCYRPEWHDQQVYICLATLAMGDALAVEIAQQSHVNLLRQLAAAMRPRECLQYRQPVPRGPFYELLTIDDHIGLQKLRKDGRSFPGCDRDTEVFEASNAAYNQVGLTAHPGKKRRREPRAVVLGAEIDGDRGRVSAPRERVALLSFITCIVIAKGLITRELLQGLIGCWTHVILFRRPLFSLLDAAYHEGEHMPRNAVFTMSQQCSHELLMLCILAPIIQTDMRTSFATELFMMDASPYGGGICRARFSAAGMEELWRHTEQRGYYTKLQQGANLALHELGLDHTEMFGGPSDASDKLRFSPLESEPLQLAEFGKSIDAPLRDTTVAFDCIELFSGQGNWSRQHEAVGLRVHPGIERDATGLAYGDLSDNDTFRVLAKLAYMRSVRDWHAGPPCWSFGTLRRWLEELQKGNTALFDTEVELAKWSRPVGRWIRLLLLLAGDIEPHPGPVGRGEYVPRGELNLLGGFSTATSARMKTCLEAFQNWCTNVVGLPFEDILGSAETANLALRGYGLELFRLGKPRYLLVYAITALQQLRPEFRRQLAGAWQVDAKWQLEEPGQCRAVLPAPLFRAALVVSLLWGWHCFAGMLVLGFGGMLHPNEYLNLSRRDLVFPEDAMLQQEVLFIYIKNPKTARFARRQHVKLDDASLLMFLRCLYFDWALDARLFPASPAVFRRQWNALFDHLGIPRRQTERGVTPGVLRGSGATHSYIENEGIPAIQWRGRWSRLKTLEYYIQEVAAQLFLFDLDDSVRRRISMLEGELATVLHFVFPSFFSAQQKSREYLLKVGANVNQPNAEGLTPLGAATQNRQEATMAVLKAHGAQ</sequence>
<dbReference type="InterPro" id="IPR002110">
    <property type="entry name" value="Ankyrin_rpt"/>
</dbReference>
<dbReference type="PROSITE" id="PS50088">
    <property type="entry name" value="ANK_REPEAT"/>
    <property type="match status" value="1"/>
</dbReference>
<evidence type="ECO:0000256" key="3">
    <source>
        <dbReference type="ARBA" id="ARBA00023172"/>
    </source>
</evidence>
<reference evidence="6 7" key="1">
    <citation type="submission" date="2024-02" db="EMBL/GenBank/DDBJ databases">
        <authorList>
            <person name="Chen Y."/>
            <person name="Shah S."/>
            <person name="Dougan E. K."/>
            <person name="Thang M."/>
            <person name="Chan C."/>
        </authorList>
    </citation>
    <scope>NUCLEOTIDE SEQUENCE [LARGE SCALE GENOMIC DNA]</scope>
</reference>
<keyword evidence="2 4" id="KW-0040">ANK repeat</keyword>
<keyword evidence="3" id="KW-0233">DNA recombination</keyword>
<dbReference type="InterPro" id="IPR013762">
    <property type="entry name" value="Integrase-like_cat_sf"/>
</dbReference>
<dbReference type="InterPro" id="IPR036770">
    <property type="entry name" value="Ankyrin_rpt-contain_sf"/>
</dbReference>
<evidence type="ECO:0000256" key="1">
    <source>
        <dbReference type="ARBA" id="ARBA00022737"/>
    </source>
</evidence>
<comment type="caution">
    <text evidence="6">The sequence shown here is derived from an EMBL/GenBank/DDBJ whole genome shotgun (WGS) entry which is preliminary data.</text>
</comment>
<keyword evidence="7" id="KW-1185">Reference proteome</keyword>
<evidence type="ECO:0000313" key="6">
    <source>
        <dbReference type="EMBL" id="CAK8997371.1"/>
    </source>
</evidence>
<dbReference type="SUPFAM" id="SSF56349">
    <property type="entry name" value="DNA breaking-rejoining enzymes"/>
    <property type="match status" value="1"/>
</dbReference>
<evidence type="ECO:0000256" key="2">
    <source>
        <dbReference type="ARBA" id="ARBA00023043"/>
    </source>
</evidence>
<dbReference type="InterPro" id="IPR011010">
    <property type="entry name" value="DNA_brk_join_enz"/>
</dbReference>
<dbReference type="Pfam" id="PF12796">
    <property type="entry name" value="Ank_2"/>
    <property type="match status" value="1"/>
</dbReference>
<dbReference type="PANTHER" id="PTHR24171:SF8">
    <property type="entry name" value="BRCA1-ASSOCIATED RING DOMAIN PROTEIN 1"/>
    <property type="match status" value="1"/>
</dbReference>
<organism evidence="6 7">
    <name type="scientific">Durusdinium trenchii</name>
    <dbReference type="NCBI Taxonomy" id="1381693"/>
    <lineage>
        <taxon>Eukaryota</taxon>
        <taxon>Sar</taxon>
        <taxon>Alveolata</taxon>
        <taxon>Dinophyceae</taxon>
        <taxon>Suessiales</taxon>
        <taxon>Symbiodiniaceae</taxon>
        <taxon>Durusdinium</taxon>
    </lineage>
</organism>
<feature type="compositionally biased region" description="Basic residues" evidence="5">
    <location>
        <begin position="992"/>
        <end position="1001"/>
    </location>
</feature>